<dbReference type="InterPro" id="IPR018246">
    <property type="entry name" value="AP_endonuc_F2_Zn_BS"/>
</dbReference>
<dbReference type="GO" id="GO:0003677">
    <property type="term" value="F:DNA binding"/>
    <property type="evidence" value="ECO:0007669"/>
    <property type="project" value="InterPro"/>
</dbReference>
<dbReference type="NCBIfam" id="TIGR00587">
    <property type="entry name" value="nfo"/>
    <property type="match status" value="1"/>
</dbReference>
<comment type="caution">
    <text evidence="11">The sequence shown here is derived from an EMBL/GenBank/DDBJ whole genome shotgun (WGS) entry which is preliminary data.</text>
</comment>
<dbReference type="CDD" id="cd00019">
    <property type="entry name" value="AP2Ec"/>
    <property type="match status" value="1"/>
</dbReference>
<evidence type="ECO:0000313" key="12">
    <source>
        <dbReference type="Proteomes" id="UP000761534"/>
    </source>
</evidence>
<proteinExistence type="inferred from homology"/>
<dbReference type="InterPro" id="IPR036237">
    <property type="entry name" value="Xyl_isomerase-like_sf"/>
</dbReference>
<dbReference type="GO" id="GO:0006284">
    <property type="term" value="P:base-excision repair"/>
    <property type="evidence" value="ECO:0007669"/>
    <property type="project" value="TreeGrafter"/>
</dbReference>
<feature type="compositionally biased region" description="Basic and acidic residues" evidence="9">
    <location>
        <begin position="294"/>
        <end position="320"/>
    </location>
</feature>
<evidence type="ECO:0000256" key="1">
    <source>
        <dbReference type="ARBA" id="ARBA00001947"/>
    </source>
</evidence>
<keyword evidence="8" id="KW-0234">DNA repair</keyword>
<dbReference type="Pfam" id="PF01261">
    <property type="entry name" value="AP_endonuc_2"/>
    <property type="match status" value="1"/>
</dbReference>
<evidence type="ECO:0000256" key="9">
    <source>
        <dbReference type="SAM" id="MobiDB-lite"/>
    </source>
</evidence>
<dbReference type="PROSITE" id="PS00729">
    <property type="entry name" value="AP_NUCLEASE_F2_1"/>
    <property type="match status" value="1"/>
</dbReference>
<protein>
    <recommendedName>
        <fullName evidence="3">Apurinic-apyrimidinic endonuclease 1</fullName>
    </recommendedName>
</protein>
<evidence type="ECO:0000256" key="8">
    <source>
        <dbReference type="ARBA" id="ARBA00023204"/>
    </source>
</evidence>
<feature type="domain" description="Xylose isomerase-like TIM barrel" evidence="10">
    <location>
        <begin position="19"/>
        <end position="270"/>
    </location>
</feature>
<evidence type="ECO:0000256" key="4">
    <source>
        <dbReference type="ARBA" id="ARBA00022723"/>
    </source>
</evidence>
<dbReference type="PANTHER" id="PTHR21445">
    <property type="entry name" value="ENDONUCLEASE IV ENDODEOXYRIBONUCLEASE IV"/>
    <property type="match status" value="1"/>
</dbReference>
<evidence type="ECO:0000313" key="11">
    <source>
        <dbReference type="EMBL" id="KAA8916614.1"/>
    </source>
</evidence>
<organism evidence="11 12">
    <name type="scientific">Trichomonascus ciferrii</name>
    <dbReference type="NCBI Taxonomy" id="44093"/>
    <lineage>
        <taxon>Eukaryota</taxon>
        <taxon>Fungi</taxon>
        <taxon>Dikarya</taxon>
        <taxon>Ascomycota</taxon>
        <taxon>Saccharomycotina</taxon>
        <taxon>Dipodascomycetes</taxon>
        <taxon>Dipodascales</taxon>
        <taxon>Trichomonascaceae</taxon>
        <taxon>Trichomonascus</taxon>
        <taxon>Trichomonascus ciferrii complex</taxon>
    </lineage>
</organism>
<dbReference type="PROSITE" id="PS00731">
    <property type="entry name" value="AP_NUCLEASE_F2_3"/>
    <property type="match status" value="1"/>
</dbReference>
<keyword evidence="7" id="KW-0862">Zinc</keyword>
<gene>
    <name evidence="11" type="ORF">TRICI_001240</name>
</gene>
<dbReference type="Proteomes" id="UP000761534">
    <property type="component" value="Unassembled WGS sequence"/>
</dbReference>
<comment type="similarity">
    <text evidence="2">Belongs to the AP endonuclease 2 family.</text>
</comment>
<evidence type="ECO:0000256" key="3">
    <source>
        <dbReference type="ARBA" id="ARBA00021759"/>
    </source>
</evidence>
<feature type="compositionally biased region" description="Basic residues" evidence="9">
    <location>
        <begin position="328"/>
        <end position="337"/>
    </location>
</feature>
<dbReference type="GO" id="GO:0003906">
    <property type="term" value="F:DNA-(apurinic or apyrimidinic site) endonuclease activity"/>
    <property type="evidence" value="ECO:0007669"/>
    <property type="project" value="TreeGrafter"/>
</dbReference>
<dbReference type="PANTHER" id="PTHR21445:SF0">
    <property type="entry name" value="APURINIC-APYRIMIDINIC ENDONUCLEASE"/>
    <property type="match status" value="1"/>
</dbReference>
<evidence type="ECO:0000256" key="5">
    <source>
        <dbReference type="ARBA" id="ARBA00022763"/>
    </source>
</evidence>
<keyword evidence="12" id="KW-1185">Reference proteome</keyword>
<evidence type="ECO:0000256" key="7">
    <source>
        <dbReference type="ARBA" id="ARBA00022833"/>
    </source>
</evidence>
<dbReference type="InterPro" id="IPR001719">
    <property type="entry name" value="AP_endonuc_2"/>
</dbReference>
<dbReference type="SMART" id="SM00518">
    <property type="entry name" value="AP2Ec"/>
    <property type="match status" value="1"/>
</dbReference>
<keyword evidence="6" id="KW-0378">Hydrolase</keyword>
<dbReference type="GO" id="GO:0005634">
    <property type="term" value="C:nucleus"/>
    <property type="evidence" value="ECO:0007669"/>
    <property type="project" value="TreeGrafter"/>
</dbReference>
<comment type="cofactor">
    <cofactor evidence="1">
        <name>Zn(2+)</name>
        <dbReference type="ChEBI" id="CHEBI:29105"/>
    </cofactor>
</comment>
<dbReference type="Gene3D" id="3.20.20.150">
    <property type="entry name" value="Divalent-metal-dependent TIM barrel enzymes"/>
    <property type="match status" value="1"/>
</dbReference>
<keyword evidence="5" id="KW-0227">DNA damage</keyword>
<dbReference type="GO" id="GO:0008270">
    <property type="term" value="F:zinc ion binding"/>
    <property type="evidence" value="ECO:0007669"/>
    <property type="project" value="InterPro"/>
</dbReference>
<dbReference type="FunFam" id="3.20.20.150:FF:000001">
    <property type="entry name" value="Probable endonuclease 4"/>
    <property type="match status" value="1"/>
</dbReference>
<keyword evidence="4" id="KW-0479">Metal-binding</keyword>
<evidence type="ECO:0000256" key="2">
    <source>
        <dbReference type="ARBA" id="ARBA00005340"/>
    </source>
</evidence>
<evidence type="ECO:0000256" key="6">
    <source>
        <dbReference type="ARBA" id="ARBA00022801"/>
    </source>
</evidence>
<dbReference type="OrthoDB" id="7663182at2759"/>
<feature type="region of interest" description="Disordered" evidence="9">
    <location>
        <begin position="294"/>
        <end position="347"/>
    </location>
</feature>
<reference evidence="11" key="1">
    <citation type="journal article" date="2019" name="G3 (Bethesda)">
        <title>Genome Assemblies of Two Rare Opportunistic Yeast Pathogens: Diutina rugosa (syn. Candida rugosa) and Trichomonascus ciferrii (syn. Candida ciferrii).</title>
        <authorList>
            <person name="Mixao V."/>
            <person name="Saus E."/>
            <person name="Hansen A.P."/>
            <person name="Lass-Florl C."/>
            <person name="Gabaldon T."/>
        </authorList>
    </citation>
    <scope>NUCLEOTIDE SEQUENCE</scope>
    <source>
        <strain evidence="11">CBS 4856</strain>
    </source>
</reference>
<dbReference type="PROSITE" id="PS00730">
    <property type="entry name" value="AP_NUCLEASE_F2_2"/>
    <property type="match status" value="1"/>
</dbReference>
<name>A0A642VCQ5_9ASCO</name>
<dbReference type="PROSITE" id="PS51432">
    <property type="entry name" value="AP_NUCLEASE_F2_4"/>
    <property type="match status" value="1"/>
</dbReference>
<dbReference type="GO" id="GO:0005739">
    <property type="term" value="C:mitochondrion"/>
    <property type="evidence" value="ECO:0007669"/>
    <property type="project" value="TreeGrafter"/>
</dbReference>
<dbReference type="AlphaFoldDB" id="A0A642VCQ5"/>
<dbReference type="EMBL" id="SWFS01000093">
    <property type="protein sequence ID" value="KAA8916614.1"/>
    <property type="molecule type" value="Genomic_DNA"/>
</dbReference>
<dbReference type="InterPro" id="IPR013022">
    <property type="entry name" value="Xyl_isomerase-like_TIM-brl"/>
</dbReference>
<dbReference type="VEuPathDB" id="FungiDB:TRICI_001240"/>
<dbReference type="GO" id="GO:0008081">
    <property type="term" value="F:phosphoric diester hydrolase activity"/>
    <property type="evidence" value="ECO:0007669"/>
    <property type="project" value="TreeGrafter"/>
</dbReference>
<accession>A0A642VCQ5</accession>
<evidence type="ECO:0000259" key="10">
    <source>
        <dbReference type="Pfam" id="PF01261"/>
    </source>
</evidence>
<sequence length="347" mass="39381">MMNVELLISIGVQNSIGNINQLGGNSFALFLKNQKRWTQKPYEQKNIDGFHENCKEHGFDTKKHVLPHSSYLINLGNPDEEKRMKAFGAFEDDLKRCEQLGIGLYNIHPGSALGTDRDKAIERIAEGINKAHEQTSFVKVVLENMAGQGQVIGSYLEDLQKIIELTTDKSRIGVCIDTCHAFASGYDLRTEETFNEFWDKFDKIVGYKYLAGIHLNDSKAPLNSYRDLHQQIGLGFLGLETFRLMMNKEELQDLPMVLETPATDEPKKGEPASRGEEIKLLEWLIGKAADDPEVVKKSEELQAKGAKERKEHQEKFDKKQSKGAKAQKVNKKLNFKPKRPEESDENE</sequence>
<dbReference type="SUPFAM" id="SSF51658">
    <property type="entry name" value="Xylose isomerase-like"/>
    <property type="match status" value="1"/>
</dbReference>
<dbReference type="HAMAP" id="MF_00152">
    <property type="entry name" value="Nfo"/>
    <property type="match status" value="1"/>
</dbReference>